<gene>
    <name evidence="2" type="ORF">E2562_001511</name>
</gene>
<dbReference type="GO" id="GO:0050734">
    <property type="term" value="F:hydroxycinnamoyltransferase activity"/>
    <property type="evidence" value="ECO:0007669"/>
    <property type="project" value="UniProtKB-ARBA"/>
</dbReference>
<dbReference type="Proteomes" id="UP000479710">
    <property type="component" value="Unassembled WGS sequence"/>
</dbReference>
<proteinExistence type="inferred from homology"/>
<organism evidence="2 3">
    <name type="scientific">Oryza meyeriana var. granulata</name>
    <dbReference type="NCBI Taxonomy" id="110450"/>
    <lineage>
        <taxon>Eukaryota</taxon>
        <taxon>Viridiplantae</taxon>
        <taxon>Streptophyta</taxon>
        <taxon>Embryophyta</taxon>
        <taxon>Tracheophyta</taxon>
        <taxon>Spermatophyta</taxon>
        <taxon>Magnoliopsida</taxon>
        <taxon>Liliopsida</taxon>
        <taxon>Poales</taxon>
        <taxon>Poaceae</taxon>
        <taxon>BOP clade</taxon>
        <taxon>Oryzoideae</taxon>
        <taxon>Oryzeae</taxon>
        <taxon>Oryzinae</taxon>
        <taxon>Oryza</taxon>
        <taxon>Oryza meyeriana</taxon>
    </lineage>
</organism>
<dbReference type="InterPro" id="IPR050898">
    <property type="entry name" value="Plant_acyltransferase"/>
</dbReference>
<dbReference type="AlphaFoldDB" id="A0A6G1DD46"/>
<comment type="similarity">
    <text evidence="1">Belongs to the plant acyltransferase family.</text>
</comment>
<comment type="caution">
    <text evidence="2">The sequence shown here is derived from an EMBL/GenBank/DDBJ whole genome shotgun (WGS) entry which is preliminary data.</text>
</comment>
<evidence type="ECO:0000256" key="1">
    <source>
        <dbReference type="ARBA" id="ARBA00009861"/>
    </source>
</evidence>
<accession>A0A6G1DD46</accession>
<dbReference type="EMBL" id="SPHZ02000006">
    <property type="protein sequence ID" value="KAF0910331.1"/>
    <property type="molecule type" value="Genomic_DNA"/>
</dbReference>
<dbReference type="PANTHER" id="PTHR31147">
    <property type="entry name" value="ACYL TRANSFERASE 4"/>
    <property type="match status" value="1"/>
</dbReference>
<protein>
    <submittedName>
        <fullName evidence="2">Uncharacterized protein</fullName>
    </submittedName>
</protein>
<evidence type="ECO:0000313" key="2">
    <source>
        <dbReference type="EMBL" id="KAF0910331.1"/>
    </source>
</evidence>
<dbReference type="PANTHER" id="PTHR31147:SF12">
    <property type="entry name" value="ACYL TRANSFERASE 8"/>
    <property type="match status" value="1"/>
</dbReference>
<dbReference type="Gene3D" id="3.30.559.10">
    <property type="entry name" value="Chloramphenicol acetyltransferase-like domain"/>
    <property type="match status" value="1"/>
</dbReference>
<evidence type="ECO:0000313" key="3">
    <source>
        <dbReference type="Proteomes" id="UP000479710"/>
    </source>
</evidence>
<keyword evidence="3" id="KW-1185">Reference proteome</keyword>
<name>A0A6G1DD46_9ORYZ</name>
<dbReference type="OrthoDB" id="444127at2759"/>
<sequence length="103" mass="11751">MDISTDYIDHFNPWFLEQTGHRCSAFEVLITKAWQLRTHAARIAAGSPVHVCLAMNARPVLRCTLLDGFYGICYSRMVHRRRCPCCRLPPSGRSNRGRSRESG</sequence>
<reference evidence="2 3" key="1">
    <citation type="submission" date="2019-11" db="EMBL/GenBank/DDBJ databases">
        <title>Whole genome sequence of Oryza granulata.</title>
        <authorList>
            <person name="Li W."/>
        </authorList>
    </citation>
    <scope>NUCLEOTIDE SEQUENCE [LARGE SCALE GENOMIC DNA]</scope>
    <source>
        <strain evidence="3">cv. Menghai</strain>
        <tissue evidence="2">Leaf</tissue>
    </source>
</reference>
<dbReference type="InterPro" id="IPR023213">
    <property type="entry name" value="CAT-like_dom_sf"/>
</dbReference>